<sequence>MSIFRKTCLFMVFVIVMLVMTGCLNKQTPTDKIYELLETVVATEKDFEEQQDPLVELERKEKVLYDQIISLGMKEFDQIVKLSDEALAVVEQRKEHIDREKQSITSSKEQFVAIVPFIEELEEEKLREKANALHQTMLERYETHEELYENYSTGIQYDRELYNLFKQEDLSIDELEEQITKINEIYAKVLKANETFNEKTEKYNDIKLEFYKEAGLDIKQKSE</sequence>
<evidence type="ECO:0000313" key="2">
    <source>
        <dbReference type="Proteomes" id="UP001601059"/>
    </source>
</evidence>
<evidence type="ECO:0000313" key="1">
    <source>
        <dbReference type="EMBL" id="MFE8703712.1"/>
    </source>
</evidence>
<dbReference type="PROSITE" id="PS51257">
    <property type="entry name" value="PROKAR_LIPOPROTEIN"/>
    <property type="match status" value="1"/>
</dbReference>
<dbReference type="RefSeq" id="WP_389364475.1">
    <property type="nucleotide sequence ID" value="NZ_JBIACK010000018.1"/>
</dbReference>
<dbReference type="Gene3D" id="1.20.120.570">
    <property type="entry name" value="YkyA-like"/>
    <property type="match status" value="1"/>
</dbReference>
<dbReference type="InterPro" id="IPR036785">
    <property type="entry name" value="YkyA-like_sf"/>
</dbReference>
<reference evidence="1 2" key="1">
    <citation type="submission" date="2024-08" db="EMBL/GenBank/DDBJ databases">
        <title>Two novel Cytobacillus novel species.</title>
        <authorList>
            <person name="Liu G."/>
        </authorList>
    </citation>
    <scope>NUCLEOTIDE SEQUENCE [LARGE SCALE GENOMIC DNA]</scope>
    <source>
        <strain evidence="1 2">FJAT-54145</strain>
    </source>
</reference>
<protein>
    <submittedName>
        <fullName evidence="1">YkyA family protein</fullName>
    </submittedName>
</protein>
<accession>A0ABW6KLV3</accession>
<gene>
    <name evidence="1" type="ORF">ACFYKX_24390</name>
</gene>
<dbReference type="Proteomes" id="UP001601059">
    <property type="component" value="Unassembled WGS sequence"/>
</dbReference>
<dbReference type="InterPro" id="IPR019454">
    <property type="entry name" value="Lipoprot_YkyA-like"/>
</dbReference>
<name>A0ABW6KLV3_9BACI</name>
<keyword evidence="2" id="KW-1185">Reference proteome</keyword>
<comment type="caution">
    <text evidence="1">The sequence shown here is derived from an EMBL/GenBank/DDBJ whole genome shotgun (WGS) entry which is preliminary data.</text>
</comment>
<dbReference type="EMBL" id="JBIACK010000018">
    <property type="protein sequence ID" value="MFE8703712.1"/>
    <property type="molecule type" value="Genomic_DNA"/>
</dbReference>
<dbReference type="Pfam" id="PF10368">
    <property type="entry name" value="YkyA"/>
    <property type="match status" value="1"/>
</dbReference>
<organism evidence="1 2">
    <name type="scientific">Cytobacillus spartinae</name>
    <dbReference type="NCBI Taxonomy" id="3299023"/>
    <lineage>
        <taxon>Bacteria</taxon>
        <taxon>Bacillati</taxon>
        <taxon>Bacillota</taxon>
        <taxon>Bacilli</taxon>
        <taxon>Bacillales</taxon>
        <taxon>Bacillaceae</taxon>
        <taxon>Cytobacillus</taxon>
    </lineage>
</organism>
<proteinExistence type="predicted"/>
<dbReference type="SUPFAM" id="SSF140423">
    <property type="entry name" value="MW0975(SA0943)-like"/>
    <property type="match status" value="1"/>
</dbReference>